<evidence type="ECO:0000259" key="1">
    <source>
        <dbReference type="PROSITE" id="PS50113"/>
    </source>
</evidence>
<dbReference type="InterPro" id="IPR043128">
    <property type="entry name" value="Rev_trsase/Diguanyl_cyclase"/>
</dbReference>
<dbReference type="InterPro" id="IPR001610">
    <property type="entry name" value="PAC"/>
</dbReference>
<dbReference type="NCBIfam" id="TIGR00254">
    <property type="entry name" value="GGDEF"/>
    <property type="match status" value="1"/>
</dbReference>
<reference evidence="3" key="1">
    <citation type="submission" date="2013-08" db="EMBL/GenBank/DDBJ databases">
        <authorList>
            <person name="Mendez C."/>
            <person name="Richter M."/>
            <person name="Ferrer M."/>
            <person name="Sanchez J."/>
        </authorList>
    </citation>
    <scope>NUCLEOTIDE SEQUENCE</scope>
</reference>
<reference evidence="3" key="2">
    <citation type="journal article" date="2014" name="ISME J.">
        <title>Microbial stratification in low pH oxic and suboxic macroscopic growths along an acid mine drainage.</title>
        <authorList>
            <person name="Mendez-Garcia C."/>
            <person name="Mesa V."/>
            <person name="Sprenger R.R."/>
            <person name="Richter M."/>
            <person name="Diez M.S."/>
            <person name="Solano J."/>
            <person name="Bargiela R."/>
            <person name="Golyshina O.V."/>
            <person name="Manteca A."/>
            <person name="Ramos J.L."/>
            <person name="Gallego J.R."/>
            <person name="Llorente I."/>
            <person name="Martins Dos Santos V.A."/>
            <person name="Jensen O.N."/>
            <person name="Pelaez A.I."/>
            <person name="Sanchez J."/>
            <person name="Ferrer M."/>
        </authorList>
    </citation>
    <scope>NUCLEOTIDE SEQUENCE</scope>
</reference>
<feature type="domain" description="GGDEF" evidence="2">
    <location>
        <begin position="125"/>
        <end position="176"/>
    </location>
</feature>
<organism evidence="3">
    <name type="scientific">mine drainage metagenome</name>
    <dbReference type="NCBI Taxonomy" id="410659"/>
    <lineage>
        <taxon>unclassified sequences</taxon>
        <taxon>metagenomes</taxon>
        <taxon>ecological metagenomes</taxon>
    </lineage>
</organism>
<feature type="domain" description="PAC" evidence="1">
    <location>
        <begin position="39"/>
        <end position="93"/>
    </location>
</feature>
<dbReference type="PANTHER" id="PTHR46663">
    <property type="entry name" value="DIGUANYLATE CYCLASE DGCT-RELATED"/>
    <property type="match status" value="1"/>
</dbReference>
<dbReference type="CDD" id="cd01949">
    <property type="entry name" value="GGDEF"/>
    <property type="match status" value="1"/>
</dbReference>
<dbReference type="InterPro" id="IPR029787">
    <property type="entry name" value="Nucleotide_cyclase"/>
</dbReference>
<evidence type="ECO:0000313" key="3">
    <source>
        <dbReference type="EMBL" id="EQD80187.1"/>
    </source>
</evidence>
<evidence type="ECO:0000259" key="2">
    <source>
        <dbReference type="PROSITE" id="PS50887"/>
    </source>
</evidence>
<dbReference type="Gene3D" id="3.30.450.20">
    <property type="entry name" value="PAS domain"/>
    <property type="match status" value="1"/>
</dbReference>
<dbReference type="InterPro" id="IPR035965">
    <property type="entry name" value="PAS-like_dom_sf"/>
</dbReference>
<dbReference type="Pfam" id="PF00990">
    <property type="entry name" value="GGDEF"/>
    <property type="match status" value="1"/>
</dbReference>
<name>T1CCV3_9ZZZZ</name>
<dbReference type="SUPFAM" id="SSF55785">
    <property type="entry name" value="PYP-like sensor domain (PAS domain)"/>
    <property type="match status" value="1"/>
</dbReference>
<dbReference type="SMART" id="SM00086">
    <property type="entry name" value="PAC"/>
    <property type="match status" value="1"/>
</dbReference>
<sequence length="176" mass="19796">TMSGYAEKELVGTNAWISAYGKGDPEIHGALLKTVREGRPFEGVLDALRKDGTPYTVEISITPIQNQEGKVTHFVAIQKDQTLKIQQEREIWQLAHIDALTGLLNRPALLDRLKTETERSSRSKKSLALLFIDLDGFKEVNDTFGHACRGHPAEDGCPKDFKNTSFNRCRFAARRR</sequence>
<dbReference type="InterPro" id="IPR000014">
    <property type="entry name" value="PAS"/>
</dbReference>
<gene>
    <name evidence="3" type="ORF">B1A_01153</name>
</gene>
<dbReference type="AlphaFoldDB" id="T1CCV3"/>
<dbReference type="Pfam" id="PF13426">
    <property type="entry name" value="PAS_9"/>
    <property type="match status" value="1"/>
</dbReference>
<dbReference type="SUPFAM" id="SSF55073">
    <property type="entry name" value="Nucleotide cyclase"/>
    <property type="match status" value="1"/>
</dbReference>
<accession>T1CCV3</accession>
<dbReference type="PANTHER" id="PTHR46663:SF3">
    <property type="entry name" value="SLL0267 PROTEIN"/>
    <property type="match status" value="1"/>
</dbReference>
<proteinExistence type="predicted"/>
<dbReference type="NCBIfam" id="TIGR00229">
    <property type="entry name" value="sensory_box"/>
    <property type="match status" value="1"/>
</dbReference>
<protein>
    <submittedName>
        <fullName evidence="3">Sensory box-containing diguanylate cyclase</fullName>
    </submittedName>
</protein>
<comment type="caution">
    <text evidence="3">The sequence shown here is derived from an EMBL/GenBank/DDBJ whole genome shotgun (WGS) entry which is preliminary data.</text>
</comment>
<dbReference type="InterPro" id="IPR000700">
    <property type="entry name" value="PAS-assoc_C"/>
</dbReference>
<dbReference type="PROSITE" id="PS50113">
    <property type="entry name" value="PAC"/>
    <property type="match status" value="1"/>
</dbReference>
<dbReference type="InterPro" id="IPR052163">
    <property type="entry name" value="DGC-Regulatory_Protein"/>
</dbReference>
<dbReference type="InterPro" id="IPR000160">
    <property type="entry name" value="GGDEF_dom"/>
</dbReference>
<dbReference type="Gene3D" id="3.30.70.270">
    <property type="match status" value="1"/>
</dbReference>
<feature type="non-terminal residue" evidence="3">
    <location>
        <position position="1"/>
    </location>
</feature>
<dbReference type="PROSITE" id="PS50887">
    <property type="entry name" value="GGDEF"/>
    <property type="match status" value="1"/>
</dbReference>
<dbReference type="EMBL" id="AUZX01000877">
    <property type="protein sequence ID" value="EQD80187.1"/>
    <property type="molecule type" value="Genomic_DNA"/>
</dbReference>